<dbReference type="GO" id="GO:0000166">
    <property type="term" value="F:nucleotide binding"/>
    <property type="evidence" value="ECO:0007669"/>
    <property type="project" value="InterPro"/>
</dbReference>
<dbReference type="GO" id="GO:0016491">
    <property type="term" value="F:oxidoreductase activity"/>
    <property type="evidence" value="ECO:0007669"/>
    <property type="project" value="UniProtKB-KW"/>
</dbReference>
<dbReference type="Gene3D" id="3.30.360.10">
    <property type="entry name" value="Dihydrodipicolinate Reductase, domain 2"/>
    <property type="match status" value="1"/>
</dbReference>
<dbReference type="SUPFAM" id="SSF55347">
    <property type="entry name" value="Glyceraldehyde-3-phosphate dehydrogenase-like, C-terminal domain"/>
    <property type="match status" value="1"/>
</dbReference>
<dbReference type="InterPro" id="IPR055170">
    <property type="entry name" value="GFO_IDH_MocA-like_dom"/>
</dbReference>
<reference evidence="4 5" key="1">
    <citation type="submission" date="2021-05" db="EMBL/GenBank/DDBJ databases">
        <title>A Polyphasic approach of four new species of the genus Ohtaekwangia: Ohtaekwangia histidinii sp. nov., Ohtaekwangia cretensis sp. nov., Ohtaekwangia indiensis sp. nov., Ohtaekwangia reichenbachii sp. nov. from diverse environment.</title>
        <authorList>
            <person name="Octaviana S."/>
        </authorList>
    </citation>
    <scope>NUCLEOTIDE SEQUENCE [LARGE SCALE GENOMIC DNA]</scope>
    <source>
        <strain evidence="4 5">PWU5</strain>
    </source>
</reference>
<comment type="caution">
    <text evidence="4">The sequence shown here is derived from an EMBL/GenBank/DDBJ whole genome shotgun (WGS) entry which is preliminary data.</text>
</comment>
<dbReference type="PANTHER" id="PTHR43818:SF11">
    <property type="entry name" value="BCDNA.GH03377"/>
    <property type="match status" value="1"/>
</dbReference>
<dbReference type="AlphaFoldDB" id="A0AAP2DUD7"/>
<dbReference type="Gene3D" id="3.40.50.720">
    <property type="entry name" value="NAD(P)-binding Rossmann-like Domain"/>
    <property type="match status" value="1"/>
</dbReference>
<dbReference type="Pfam" id="PF01408">
    <property type="entry name" value="GFO_IDH_MocA"/>
    <property type="match status" value="1"/>
</dbReference>
<keyword evidence="5" id="KW-1185">Reference proteome</keyword>
<accession>A0AAP2DUD7</accession>
<dbReference type="PANTHER" id="PTHR43818">
    <property type="entry name" value="BCDNA.GH03377"/>
    <property type="match status" value="1"/>
</dbReference>
<evidence type="ECO:0000313" key="5">
    <source>
        <dbReference type="Proteomes" id="UP001319080"/>
    </source>
</evidence>
<dbReference type="Pfam" id="PF22725">
    <property type="entry name" value="GFO_IDH_MocA_C3"/>
    <property type="match status" value="1"/>
</dbReference>
<gene>
    <name evidence="4" type="ORF">KK062_05335</name>
</gene>
<dbReference type="SUPFAM" id="SSF51735">
    <property type="entry name" value="NAD(P)-binding Rossmann-fold domains"/>
    <property type="match status" value="1"/>
</dbReference>
<evidence type="ECO:0000256" key="1">
    <source>
        <dbReference type="ARBA" id="ARBA00023002"/>
    </source>
</evidence>
<feature type="domain" description="Gfo/Idh/MocA-like oxidoreductase N-terminal" evidence="2">
    <location>
        <begin position="27"/>
        <end position="143"/>
    </location>
</feature>
<proteinExistence type="predicted"/>
<evidence type="ECO:0000259" key="3">
    <source>
        <dbReference type="Pfam" id="PF22725"/>
    </source>
</evidence>
<feature type="domain" description="GFO/IDH/MocA-like oxidoreductase" evidence="3">
    <location>
        <begin position="162"/>
        <end position="283"/>
    </location>
</feature>
<dbReference type="InterPro" id="IPR000683">
    <property type="entry name" value="Gfo/Idh/MocA-like_OxRdtase_N"/>
</dbReference>
<dbReference type="InterPro" id="IPR036291">
    <property type="entry name" value="NAD(P)-bd_dom_sf"/>
</dbReference>
<evidence type="ECO:0000313" key="4">
    <source>
        <dbReference type="EMBL" id="MBT1707633.1"/>
    </source>
</evidence>
<organism evidence="4 5">
    <name type="scientific">Dawidia cretensis</name>
    <dbReference type="NCBI Taxonomy" id="2782350"/>
    <lineage>
        <taxon>Bacteria</taxon>
        <taxon>Pseudomonadati</taxon>
        <taxon>Bacteroidota</taxon>
        <taxon>Cytophagia</taxon>
        <taxon>Cytophagales</taxon>
        <taxon>Chryseotaleaceae</taxon>
        <taxon>Dawidia</taxon>
    </lineage>
</organism>
<sequence>MKTPLSILVLLLTLFIFPARAQQKKLRIGIAGLTHSHVHWILNSANRPEFEIVGISEPNRDLATRLLKQYNLPLTLLYPTLEEMLDKARPEAVTAFHSIYNHLAVVKACAPRHIHVMVEKPLAVSNDHAQQMAALAKQYNIHLLTNYETTWYAGHYEAYDMIYRDNRIGKIRKVVVHDGHRGPKEINVNPEFLAWLTDPVENGGGALMDFGCYGADLITWLLKGEKPTSVTAVTQQIKPDVYPKVDDDATIVITYPGTTGVIQASWNWPYNRKDIEIYGQTAYIWADKTSLTFRNGDDAPQQTPMATLPAPMDNPFAYFAAVVNGSIVVKDTDLSSLPLNVTAVEILDAARRSAKEGKTIFLKKK</sequence>
<name>A0AAP2DUD7_9BACT</name>
<dbReference type="EMBL" id="JAHESE010000003">
    <property type="protein sequence ID" value="MBT1707633.1"/>
    <property type="molecule type" value="Genomic_DNA"/>
</dbReference>
<dbReference type="InterPro" id="IPR050463">
    <property type="entry name" value="Gfo/Idh/MocA_oxidrdct_glycsds"/>
</dbReference>
<keyword evidence="1" id="KW-0560">Oxidoreductase</keyword>
<protein>
    <submittedName>
        <fullName evidence="4">Gfo/Idh/MocA family oxidoreductase</fullName>
    </submittedName>
</protein>
<dbReference type="Proteomes" id="UP001319080">
    <property type="component" value="Unassembled WGS sequence"/>
</dbReference>
<dbReference type="RefSeq" id="WP_254083224.1">
    <property type="nucleotide sequence ID" value="NZ_JAHESE010000003.1"/>
</dbReference>
<evidence type="ECO:0000259" key="2">
    <source>
        <dbReference type="Pfam" id="PF01408"/>
    </source>
</evidence>